<dbReference type="Proteomes" id="UP000027616">
    <property type="component" value="Chromosome I"/>
</dbReference>
<dbReference type="InterPro" id="IPR052016">
    <property type="entry name" value="Bact_Sigma-Reg"/>
</dbReference>
<evidence type="ECO:0000259" key="2">
    <source>
        <dbReference type="SMART" id="SM00331"/>
    </source>
</evidence>
<evidence type="ECO:0000313" key="4">
    <source>
        <dbReference type="Proteomes" id="UP000027616"/>
    </source>
</evidence>
<evidence type="ECO:0000313" key="3">
    <source>
        <dbReference type="EMBL" id="CDN31054.1"/>
    </source>
</evidence>
<name>A0A060RCC2_9BACT</name>
<dbReference type="HOGENOM" id="CLU_703441_0_0_10"/>
<keyword evidence="4" id="KW-1185">Reference proteome</keyword>
<dbReference type="Gene3D" id="3.60.40.10">
    <property type="entry name" value="PPM-type phosphatase domain"/>
    <property type="match status" value="1"/>
</dbReference>
<dbReference type="eggNOG" id="COG2208">
    <property type="taxonomic scope" value="Bacteria"/>
</dbReference>
<dbReference type="InterPro" id="IPR001932">
    <property type="entry name" value="PPM-type_phosphatase-like_dom"/>
</dbReference>
<dbReference type="SUPFAM" id="SSF81606">
    <property type="entry name" value="PP2C-like"/>
    <property type="match status" value="1"/>
</dbReference>
<dbReference type="PANTHER" id="PTHR43156:SF2">
    <property type="entry name" value="STAGE II SPORULATION PROTEIN E"/>
    <property type="match status" value="1"/>
</dbReference>
<dbReference type="AlphaFoldDB" id="A0A060RCC2"/>
<proteinExistence type="predicted"/>
<feature type="domain" description="PPM-type phosphatase" evidence="2">
    <location>
        <begin position="6"/>
        <end position="232"/>
    </location>
</feature>
<reference evidence="3 4" key="1">
    <citation type="journal article" date="2015" name="Genome Announc.">
        <title>Complete Genome Sequence of the Novel Leech Symbiont Mucinivorans hirudinis M3T.</title>
        <authorList>
            <person name="Nelson M.C."/>
            <person name="Bomar L."/>
            <person name="Graf J."/>
        </authorList>
    </citation>
    <scope>NUCLEOTIDE SEQUENCE [LARGE SCALE GENOMIC DNA]</scope>
    <source>
        <strain evidence="4">M3</strain>
    </source>
</reference>
<dbReference type="KEGG" id="rbc:BN938_0955"/>
<keyword evidence="1" id="KW-0378">Hydrolase</keyword>
<dbReference type="GO" id="GO:0016791">
    <property type="term" value="F:phosphatase activity"/>
    <property type="evidence" value="ECO:0007669"/>
    <property type="project" value="TreeGrafter"/>
</dbReference>
<dbReference type="InterPro" id="IPR036457">
    <property type="entry name" value="PPM-type-like_dom_sf"/>
</dbReference>
<dbReference type="EMBL" id="HG934468">
    <property type="protein sequence ID" value="CDN31054.1"/>
    <property type="molecule type" value="Genomic_DNA"/>
</dbReference>
<protein>
    <recommendedName>
        <fullName evidence="2">PPM-type phosphatase domain-containing protein</fullName>
    </recommendedName>
</protein>
<dbReference type="Pfam" id="PF07228">
    <property type="entry name" value="SpoIIE"/>
    <property type="match status" value="1"/>
</dbReference>
<dbReference type="PANTHER" id="PTHR43156">
    <property type="entry name" value="STAGE II SPORULATION PROTEIN E-RELATED"/>
    <property type="match status" value="1"/>
</dbReference>
<organism evidence="3 4">
    <name type="scientific">Mucinivorans hirudinis</name>
    <dbReference type="NCBI Taxonomy" id="1433126"/>
    <lineage>
        <taxon>Bacteria</taxon>
        <taxon>Pseudomonadati</taxon>
        <taxon>Bacteroidota</taxon>
        <taxon>Bacteroidia</taxon>
        <taxon>Bacteroidales</taxon>
        <taxon>Rikenellaceae</taxon>
        <taxon>Mucinivorans</taxon>
    </lineage>
</organism>
<sequence>MKSNIYVEISCRKVNCHSDRICGDSFVQRYIPSQNRTIAILSDGMGHGIKANVLSTLTTSIILNMVEGNESLQTIARTILKTLPVCSVRKISYSTFTIFNYNHYNNQVSIIEYDNPQSIIVRHGAIFSPEWDCQEIEDELTHTNRRTILTTTYQAERGDRIVFCSDGVTQSGMGSDSQPFGWGRTKLQEYILTTTNHTTIAAHDLAQRIVQRAIILDKDVPRDDISCVVIHLREPQKLLFCSVPPTVEVKSREIADMIAEYNGKSAISGYPLAELIAREWDVPIHKNLTSTDPDVPPIWKINGLNLVTEGLITLGKVLDILEKRDSGSPVRGRGGAYRLCDLLMEADIIEMVVGLAERITTSSVWRDDYVLRRKILRAISEILEKKYNKQVKVQYV</sequence>
<dbReference type="SMART" id="SM00331">
    <property type="entry name" value="PP2C_SIG"/>
    <property type="match status" value="1"/>
</dbReference>
<dbReference type="STRING" id="1433126.BN938_0955"/>
<gene>
    <name evidence="3" type="ORF">BN938_0955</name>
</gene>
<accession>A0A060RCC2</accession>
<evidence type="ECO:0000256" key="1">
    <source>
        <dbReference type="ARBA" id="ARBA00022801"/>
    </source>
</evidence>